<dbReference type="SUPFAM" id="SSF52096">
    <property type="entry name" value="ClpP/crotonase"/>
    <property type="match status" value="1"/>
</dbReference>
<dbReference type="PANTHER" id="PTHR11941:SF54">
    <property type="entry name" value="ENOYL-COA HYDRATASE, MITOCHONDRIAL"/>
    <property type="match status" value="1"/>
</dbReference>
<dbReference type="PANTHER" id="PTHR11941">
    <property type="entry name" value="ENOYL-COA HYDRATASE-RELATED"/>
    <property type="match status" value="1"/>
</dbReference>
<name>A0A382T1X0_9ZZZZ</name>
<dbReference type="GO" id="GO:0006635">
    <property type="term" value="P:fatty acid beta-oxidation"/>
    <property type="evidence" value="ECO:0007669"/>
    <property type="project" value="TreeGrafter"/>
</dbReference>
<reference evidence="2" key="1">
    <citation type="submission" date="2018-05" db="EMBL/GenBank/DDBJ databases">
        <authorList>
            <person name="Lanie J.A."/>
            <person name="Ng W.-L."/>
            <person name="Kazmierczak K.M."/>
            <person name="Andrzejewski T.M."/>
            <person name="Davidsen T.M."/>
            <person name="Wayne K.J."/>
            <person name="Tettelin H."/>
            <person name="Glass J.I."/>
            <person name="Rusch D."/>
            <person name="Podicherti R."/>
            <person name="Tsui H.-C.T."/>
            <person name="Winkler M.E."/>
        </authorList>
    </citation>
    <scope>NUCLEOTIDE SEQUENCE</scope>
</reference>
<dbReference type="GO" id="GO:0003824">
    <property type="term" value="F:catalytic activity"/>
    <property type="evidence" value="ECO:0007669"/>
    <property type="project" value="UniProtKB-ARBA"/>
</dbReference>
<dbReference type="EMBL" id="UINC01133304">
    <property type="protein sequence ID" value="SVD16159.1"/>
    <property type="molecule type" value="Genomic_DNA"/>
</dbReference>
<dbReference type="AlphaFoldDB" id="A0A382T1X0"/>
<organism evidence="2">
    <name type="scientific">marine metagenome</name>
    <dbReference type="NCBI Taxonomy" id="408172"/>
    <lineage>
        <taxon>unclassified sequences</taxon>
        <taxon>metagenomes</taxon>
        <taxon>ecological metagenomes</taxon>
    </lineage>
</organism>
<evidence type="ECO:0000259" key="1">
    <source>
        <dbReference type="Pfam" id="PF16113"/>
    </source>
</evidence>
<dbReference type="Pfam" id="PF16113">
    <property type="entry name" value="ECH_2"/>
    <property type="match status" value="1"/>
</dbReference>
<dbReference type="InterPro" id="IPR045004">
    <property type="entry name" value="ECH_dom"/>
</dbReference>
<feature type="domain" description="Enoyl-CoA hydratase/isomerase" evidence="1">
    <location>
        <begin position="23"/>
        <end position="119"/>
    </location>
</feature>
<dbReference type="Gene3D" id="3.90.226.10">
    <property type="entry name" value="2-enoyl-CoA Hydratase, Chain A, domain 1"/>
    <property type="match status" value="1"/>
</dbReference>
<dbReference type="InterPro" id="IPR029045">
    <property type="entry name" value="ClpP/crotonase-like_dom_sf"/>
</dbReference>
<protein>
    <recommendedName>
        <fullName evidence="1">Enoyl-CoA hydratase/isomerase domain-containing protein</fullName>
    </recommendedName>
</protein>
<gene>
    <name evidence="2" type="ORF">METZ01_LOCUS369013</name>
</gene>
<sequence>MPEPLLFTREDAVAIVSINDAPYNRMSLEFMDKLELLVDEIAENDSIRSVVITSEGVDNFSVGMNLKQLPEGIKQKGSADAVFDQRLNVISKIENMGKPWIATLFGYCLGGGLELPLGCHF</sequence>
<dbReference type="CDD" id="cd06558">
    <property type="entry name" value="crotonase-like"/>
    <property type="match status" value="1"/>
</dbReference>
<proteinExistence type="predicted"/>
<feature type="non-terminal residue" evidence="2">
    <location>
        <position position="121"/>
    </location>
</feature>
<accession>A0A382T1X0</accession>
<evidence type="ECO:0000313" key="2">
    <source>
        <dbReference type="EMBL" id="SVD16159.1"/>
    </source>
</evidence>